<reference evidence="8 9" key="1">
    <citation type="submission" date="2024-01" db="EMBL/GenBank/DDBJ databases">
        <title>Hyphobacterium bacterium isolated from marine sediment.</title>
        <authorList>
            <person name="Zhao S."/>
        </authorList>
    </citation>
    <scope>NUCLEOTIDE SEQUENCE [LARGE SCALE GENOMIC DNA]</scope>
    <source>
        <strain evidence="9">HN65</strain>
    </source>
</reference>
<dbReference type="InterPro" id="IPR013762">
    <property type="entry name" value="Integrase-like_cat_sf"/>
</dbReference>
<organism evidence="8 9">
    <name type="scientific">Hyphobacterium lacteum</name>
    <dbReference type="NCBI Taxonomy" id="3116575"/>
    <lineage>
        <taxon>Bacteria</taxon>
        <taxon>Pseudomonadati</taxon>
        <taxon>Pseudomonadota</taxon>
        <taxon>Alphaproteobacteria</taxon>
        <taxon>Maricaulales</taxon>
        <taxon>Maricaulaceae</taxon>
        <taxon>Hyphobacterium</taxon>
    </lineage>
</organism>
<dbReference type="InterPro" id="IPR010998">
    <property type="entry name" value="Integrase_recombinase_N"/>
</dbReference>
<keyword evidence="2" id="KW-0229">DNA integration</keyword>
<keyword evidence="4" id="KW-0233">DNA recombination</keyword>
<comment type="similarity">
    <text evidence="1">Belongs to the 'phage' integrase family.</text>
</comment>
<dbReference type="InterPro" id="IPR011010">
    <property type="entry name" value="DNA_brk_join_enz"/>
</dbReference>
<protein>
    <submittedName>
        <fullName evidence="8">Tyrosine-type recombinase/integrase</fullName>
    </submittedName>
</protein>
<evidence type="ECO:0000256" key="2">
    <source>
        <dbReference type="ARBA" id="ARBA00022908"/>
    </source>
</evidence>
<dbReference type="Gene3D" id="3.30.160.390">
    <property type="entry name" value="Integrase, DNA-binding domain"/>
    <property type="match status" value="1"/>
</dbReference>
<keyword evidence="3 5" id="KW-0238">DNA-binding</keyword>
<comment type="caution">
    <text evidence="8">The sequence shown here is derived from an EMBL/GenBank/DDBJ whole genome shotgun (WGS) entry which is preliminary data.</text>
</comment>
<dbReference type="InterPro" id="IPR038488">
    <property type="entry name" value="Integrase_DNA-bd_sf"/>
</dbReference>
<evidence type="ECO:0000256" key="4">
    <source>
        <dbReference type="ARBA" id="ARBA00023172"/>
    </source>
</evidence>
<dbReference type="Gene3D" id="1.10.150.130">
    <property type="match status" value="1"/>
</dbReference>
<dbReference type="Pfam" id="PF00589">
    <property type="entry name" value="Phage_integrase"/>
    <property type="match status" value="1"/>
</dbReference>
<dbReference type="InterPro" id="IPR053876">
    <property type="entry name" value="Phage_int_M"/>
</dbReference>
<keyword evidence="9" id="KW-1185">Reference proteome</keyword>
<evidence type="ECO:0000256" key="1">
    <source>
        <dbReference type="ARBA" id="ARBA00008857"/>
    </source>
</evidence>
<dbReference type="InterPro" id="IPR002104">
    <property type="entry name" value="Integrase_catalytic"/>
</dbReference>
<dbReference type="PROSITE" id="PS51898">
    <property type="entry name" value="TYR_RECOMBINASE"/>
    <property type="match status" value="1"/>
</dbReference>
<dbReference type="InterPro" id="IPR044068">
    <property type="entry name" value="CB"/>
</dbReference>
<dbReference type="Pfam" id="PF13356">
    <property type="entry name" value="Arm-DNA-bind_3"/>
    <property type="match status" value="1"/>
</dbReference>
<dbReference type="EMBL" id="JAZDRP010000008">
    <property type="protein sequence ID" value="MEE2527112.1"/>
    <property type="molecule type" value="Genomic_DNA"/>
</dbReference>
<dbReference type="PANTHER" id="PTHR30629:SF2">
    <property type="entry name" value="PROPHAGE INTEGRASE INTS-RELATED"/>
    <property type="match status" value="1"/>
</dbReference>
<dbReference type="Proteomes" id="UP001354971">
    <property type="component" value="Unassembled WGS sequence"/>
</dbReference>
<name>A0ABU7LT64_9PROT</name>
<feature type="domain" description="Tyr recombinase" evidence="6">
    <location>
        <begin position="198"/>
        <end position="390"/>
    </location>
</feature>
<dbReference type="PROSITE" id="PS51900">
    <property type="entry name" value="CB"/>
    <property type="match status" value="1"/>
</dbReference>
<feature type="domain" description="Core-binding (CB)" evidence="7">
    <location>
        <begin position="97"/>
        <end position="177"/>
    </location>
</feature>
<dbReference type="Gene3D" id="1.10.443.10">
    <property type="entry name" value="Intergrase catalytic core"/>
    <property type="match status" value="1"/>
</dbReference>
<dbReference type="SUPFAM" id="SSF56349">
    <property type="entry name" value="DNA breaking-rejoining enzymes"/>
    <property type="match status" value="1"/>
</dbReference>
<dbReference type="PANTHER" id="PTHR30629">
    <property type="entry name" value="PROPHAGE INTEGRASE"/>
    <property type="match status" value="1"/>
</dbReference>
<evidence type="ECO:0000259" key="7">
    <source>
        <dbReference type="PROSITE" id="PS51900"/>
    </source>
</evidence>
<dbReference type="CDD" id="cd00801">
    <property type="entry name" value="INT_P4_C"/>
    <property type="match status" value="1"/>
</dbReference>
<dbReference type="RefSeq" id="WP_330199776.1">
    <property type="nucleotide sequence ID" value="NZ_JAZDRP010000008.1"/>
</dbReference>
<accession>A0ABU7LT64</accession>
<dbReference type="InterPro" id="IPR050808">
    <property type="entry name" value="Phage_Integrase"/>
</dbReference>
<evidence type="ECO:0000259" key="6">
    <source>
        <dbReference type="PROSITE" id="PS51898"/>
    </source>
</evidence>
<evidence type="ECO:0000256" key="3">
    <source>
        <dbReference type="ARBA" id="ARBA00023125"/>
    </source>
</evidence>
<dbReference type="InterPro" id="IPR025166">
    <property type="entry name" value="Integrase_DNA_bind_dom"/>
</dbReference>
<evidence type="ECO:0000256" key="5">
    <source>
        <dbReference type="PROSITE-ProRule" id="PRU01248"/>
    </source>
</evidence>
<proteinExistence type="inferred from homology"/>
<gene>
    <name evidence="8" type="ORF">V0U79_12100</name>
</gene>
<evidence type="ECO:0000313" key="8">
    <source>
        <dbReference type="EMBL" id="MEE2527112.1"/>
    </source>
</evidence>
<dbReference type="Pfam" id="PF22022">
    <property type="entry name" value="Phage_int_M"/>
    <property type="match status" value="1"/>
</dbReference>
<sequence length="419" mass="47863">MKTRLNKKFCDAVTVKARADFADAIEDRLYLRVTPKGAKTWSFLYYKPGSGRRCRLLIGHYPALLPEDARKAVREAKRLLDRGDDPATQKINRASLRSFADLANLYMERHSRPLKRSWARDQEYLDRDILPAIGELRIDRITRSDVLSVIDRIEERRARTQAERVYACLRGIFRWGLSQDYINRDPTAGIKRRPRMLSRTRYLTLDEIHRLWWGMEEGGFQASTKLALKLALITGQRIGEVCGIRLDELDLARACWVIPGARTKNRLEHEVPLSDLALELIREAIDDCSGETFLFAFYPKHGDQTGAEQPLTPHAAARALNRKLKDLGFAEAPFTPHDLRRTIATHLQREGYPEAVLARLLNHSSDTARTVTAGVYMRHAYTIEKRDAANRWAEIIRDAVNVSPVIEISSNRHTNGGLS</sequence>
<evidence type="ECO:0000313" key="9">
    <source>
        <dbReference type="Proteomes" id="UP001354971"/>
    </source>
</evidence>